<dbReference type="PROSITE" id="PS00070">
    <property type="entry name" value="ALDEHYDE_DEHYDR_CYS"/>
    <property type="match status" value="1"/>
</dbReference>
<evidence type="ECO:0000313" key="6">
    <source>
        <dbReference type="Proteomes" id="UP001165122"/>
    </source>
</evidence>
<dbReference type="Gene3D" id="3.40.605.10">
    <property type="entry name" value="Aldehyde Dehydrogenase, Chain A, domain 1"/>
    <property type="match status" value="1"/>
</dbReference>
<dbReference type="FunFam" id="3.40.309.10:FF:000002">
    <property type="entry name" value="Methylmalonate-semialdehyde dehydrogenase (Acylating)"/>
    <property type="match status" value="1"/>
</dbReference>
<sequence length="508" mass="53615">MTTCNNFINNAIVAPVDGQYCEVTSPMTNEVIGKCAVSSAADVNTAVDCATAAFPSWSSLTMKARAAIMLKFHALVKRDTQKLAELIVLENGKNMVEAVADVAKGNETVEYACSLPQVAQGKNLTVSRGIDCRDTRRPLGVVASIVPFNFPFMVPMWTSPIALVLGNCVIVKPSEKVPLTMNAVCSLVVEAGFPPGVFQFVHGTADCCNAIIESPKIEAVSFVGSSPIAKIVADKCRGLNKRVVALGGAKNHLVALSDAEKEGTIRDVVASFAGASGQRCMAASVLLVVGENDQYDLISEVVEKAKGLVLGTAAGELGPVIDARSKDKILGYIKDSEKSGAEILLDGRNPSSVPTASGNWLSPTIILHKNKTDKALHEEIFGPVLSIYKVKTWNEAIAIENGNAFGNAACIYTSKGGSADWFTSRFRAGMLGVNVGIPVPREPFAFGGLYGTLSKYGDGDITSEGAIEFFTTRIKITTRWPAPTAEEVGAEVGVGGDANDAANFNGKM</sequence>
<dbReference type="InterPro" id="IPR010061">
    <property type="entry name" value="MeMal-semiAld_DH"/>
</dbReference>
<organism evidence="5 6">
    <name type="scientific">Triparma laevis f. longispina</name>
    <dbReference type="NCBI Taxonomy" id="1714387"/>
    <lineage>
        <taxon>Eukaryota</taxon>
        <taxon>Sar</taxon>
        <taxon>Stramenopiles</taxon>
        <taxon>Ochrophyta</taxon>
        <taxon>Bolidophyceae</taxon>
        <taxon>Parmales</taxon>
        <taxon>Triparmaceae</taxon>
        <taxon>Triparma</taxon>
    </lineage>
</organism>
<dbReference type="PANTHER" id="PTHR43866">
    <property type="entry name" value="MALONATE-SEMIALDEHYDE DEHYDROGENASE"/>
    <property type="match status" value="1"/>
</dbReference>
<gene>
    <name evidence="5" type="ORF">TrLO_g7934</name>
</gene>
<dbReference type="Proteomes" id="UP001165122">
    <property type="component" value="Unassembled WGS sequence"/>
</dbReference>
<dbReference type="InterPro" id="IPR016163">
    <property type="entry name" value="Ald_DH_C"/>
</dbReference>
<evidence type="ECO:0000256" key="1">
    <source>
        <dbReference type="ARBA" id="ARBA00013048"/>
    </source>
</evidence>
<feature type="domain" description="Aldehyde dehydrogenase" evidence="4">
    <location>
        <begin position="19"/>
        <end position="470"/>
    </location>
</feature>
<name>A0A9W7FJG8_9STRA</name>
<reference evidence="6" key="1">
    <citation type="journal article" date="2023" name="Commun. Biol.">
        <title>Genome analysis of Parmales, the sister group of diatoms, reveals the evolutionary specialization of diatoms from phago-mixotrophs to photoautotrophs.</title>
        <authorList>
            <person name="Ban H."/>
            <person name="Sato S."/>
            <person name="Yoshikawa S."/>
            <person name="Yamada K."/>
            <person name="Nakamura Y."/>
            <person name="Ichinomiya M."/>
            <person name="Sato N."/>
            <person name="Blanc-Mathieu R."/>
            <person name="Endo H."/>
            <person name="Kuwata A."/>
            <person name="Ogata H."/>
        </authorList>
    </citation>
    <scope>NUCLEOTIDE SEQUENCE [LARGE SCALE GENOMIC DNA]</scope>
    <source>
        <strain evidence="6">NIES 3700</strain>
    </source>
</reference>
<dbReference type="SUPFAM" id="SSF53720">
    <property type="entry name" value="ALDH-like"/>
    <property type="match status" value="1"/>
</dbReference>
<dbReference type="InterPro" id="IPR015590">
    <property type="entry name" value="Aldehyde_DH_dom"/>
</dbReference>
<dbReference type="GO" id="GO:0004491">
    <property type="term" value="F:methylmalonate-semialdehyde dehydrogenase (acylating, NAD) activity"/>
    <property type="evidence" value="ECO:0007669"/>
    <property type="project" value="UniProtKB-EC"/>
</dbReference>
<dbReference type="AlphaFoldDB" id="A0A9W7FJG8"/>
<dbReference type="GO" id="GO:0006574">
    <property type="term" value="P:L-valine catabolic process"/>
    <property type="evidence" value="ECO:0007669"/>
    <property type="project" value="TreeGrafter"/>
</dbReference>
<keyword evidence="6" id="KW-1185">Reference proteome</keyword>
<evidence type="ECO:0000313" key="5">
    <source>
        <dbReference type="EMBL" id="GMI13318.1"/>
    </source>
</evidence>
<dbReference type="Pfam" id="PF00171">
    <property type="entry name" value="Aldedh"/>
    <property type="match status" value="1"/>
</dbReference>
<evidence type="ECO:0000259" key="4">
    <source>
        <dbReference type="Pfam" id="PF00171"/>
    </source>
</evidence>
<evidence type="ECO:0000256" key="2">
    <source>
        <dbReference type="ARBA" id="ARBA00023002"/>
    </source>
</evidence>
<dbReference type="InterPro" id="IPR016162">
    <property type="entry name" value="Ald_DH_N"/>
</dbReference>
<keyword evidence="3" id="KW-0520">NAD</keyword>
<dbReference type="EC" id="1.2.1.27" evidence="1"/>
<protein>
    <recommendedName>
        <fullName evidence="1">methylmalonate-semialdehyde dehydrogenase (CoA acylating)</fullName>
        <ecNumber evidence="1">1.2.1.27</ecNumber>
    </recommendedName>
</protein>
<evidence type="ECO:0000256" key="3">
    <source>
        <dbReference type="ARBA" id="ARBA00023027"/>
    </source>
</evidence>
<dbReference type="OrthoDB" id="310895at2759"/>
<proteinExistence type="predicted"/>
<dbReference type="Gene3D" id="3.40.309.10">
    <property type="entry name" value="Aldehyde Dehydrogenase, Chain A, domain 2"/>
    <property type="match status" value="1"/>
</dbReference>
<dbReference type="EMBL" id="BRXW01000190">
    <property type="protein sequence ID" value="GMI13318.1"/>
    <property type="molecule type" value="Genomic_DNA"/>
</dbReference>
<keyword evidence="2" id="KW-0560">Oxidoreductase</keyword>
<dbReference type="GO" id="GO:0006210">
    <property type="term" value="P:thymine catabolic process"/>
    <property type="evidence" value="ECO:0007669"/>
    <property type="project" value="TreeGrafter"/>
</dbReference>
<accession>A0A9W7FJG8</accession>
<dbReference type="InterPro" id="IPR016160">
    <property type="entry name" value="Ald_DH_CS_CYS"/>
</dbReference>
<dbReference type="InterPro" id="IPR016161">
    <property type="entry name" value="Ald_DH/histidinol_DH"/>
</dbReference>
<dbReference type="PANTHER" id="PTHR43866:SF4">
    <property type="entry name" value="MALONATE-SEMIALDEHYDE DEHYDROGENASE"/>
    <property type="match status" value="1"/>
</dbReference>
<comment type="caution">
    <text evidence="5">The sequence shown here is derived from an EMBL/GenBank/DDBJ whole genome shotgun (WGS) entry which is preliminary data.</text>
</comment>